<dbReference type="GO" id="GO:0005829">
    <property type="term" value="C:cytosol"/>
    <property type="evidence" value="ECO:0007669"/>
    <property type="project" value="TreeGrafter"/>
</dbReference>
<dbReference type="Gene3D" id="3.40.50.1000">
    <property type="entry name" value="HAD superfamily/HAD-like"/>
    <property type="match status" value="1"/>
</dbReference>
<evidence type="ECO:0000313" key="2">
    <source>
        <dbReference type="Proteomes" id="UP000243688"/>
    </source>
</evidence>
<reference evidence="1 2" key="1">
    <citation type="submission" date="2016-12" db="EMBL/GenBank/DDBJ databases">
        <title>Candidatus Reconcilibacillus cellulovorans genome.</title>
        <authorList>
            <person name="Kolinko S."/>
            <person name="Wu Y.-W."/>
            <person name="Tachea F."/>
            <person name="Denzel E."/>
            <person name="Hiras J."/>
            <person name="Baecker N."/>
            <person name="Chan L.J."/>
            <person name="Eichorst S.A."/>
            <person name="Frey D."/>
            <person name="Adams P.D."/>
            <person name="Pray T."/>
            <person name="Tanjore D."/>
            <person name="Petzold C.J."/>
            <person name="Gladden J.M."/>
            <person name="Simmons B.A."/>
            <person name="Singer S.W."/>
        </authorList>
    </citation>
    <scope>NUCLEOTIDE SEQUENCE [LARGE SCALE GENOMIC DNA]</scope>
    <source>
        <strain evidence="1">JTherm</strain>
    </source>
</reference>
<protein>
    <submittedName>
        <fullName evidence="1">Haloacid dehalogenase</fullName>
    </submittedName>
</protein>
<proteinExistence type="predicted"/>
<dbReference type="PANTHER" id="PTHR43434:SF1">
    <property type="entry name" value="PHOSPHOGLYCOLATE PHOSPHATASE"/>
    <property type="match status" value="1"/>
</dbReference>
<dbReference type="PANTHER" id="PTHR43434">
    <property type="entry name" value="PHOSPHOGLYCOLATE PHOSPHATASE"/>
    <property type="match status" value="1"/>
</dbReference>
<gene>
    <name evidence="1" type="ORF">BLM47_12145</name>
</gene>
<organism evidence="1 2">
    <name type="scientific">Candidatus Reconcilbacillus cellulovorans</name>
    <dbReference type="NCBI Taxonomy" id="1906605"/>
    <lineage>
        <taxon>Bacteria</taxon>
        <taxon>Bacillati</taxon>
        <taxon>Bacillota</taxon>
        <taxon>Bacilli</taxon>
        <taxon>Bacillales</taxon>
        <taxon>Paenibacillaceae</taxon>
        <taxon>Candidatus Reconcilbacillus</taxon>
    </lineage>
</organism>
<dbReference type="GO" id="GO:0006281">
    <property type="term" value="P:DNA repair"/>
    <property type="evidence" value="ECO:0007669"/>
    <property type="project" value="TreeGrafter"/>
</dbReference>
<dbReference type="Proteomes" id="UP000243688">
    <property type="component" value="Unassembled WGS sequence"/>
</dbReference>
<sequence>MRRPEAVVFDLDGTLFESESVLLPAYRRTFGRLREEGRFKGPTPPEERIISALGLLLDEIWKRVLPDADLSVRRRADELLIEYQLEELRRGNGRLYPGVRETVAALAESGVRLFIASNGRREYVEGVAVCTGIAAWFEAFYTAGEYGTASKAELVGRLLAERRIGSAWMVGDRASDVEAARKNGMFAVGCRYAGFGGEEELAGADVVVSDIAELLRLYRECCG</sequence>
<dbReference type="GO" id="GO:0008967">
    <property type="term" value="F:phosphoglycolate phosphatase activity"/>
    <property type="evidence" value="ECO:0007669"/>
    <property type="project" value="TreeGrafter"/>
</dbReference>
<dbReference type="SFLD" id="SFLDS00003">
    <property type="entry name" value="Haloacid_Dehalogenase"/>
    <property type="match status" value="1"/>
</dbReference>
<dbReference type="InterPro" id="IPR023214">
    <property type="entry name" value="HAD_sf"/>
</dbReference>
<dbReference type="Pfam" id="PF00702">
    <property type="entry name" value="Hydrolase"/>
    <property type="match status" value="1"/>
</dbReference>
<dbReference type="SFLD" id="SFLDG01129">
    <property type="entry name" value="C1.5:_HAD__Beta-PGM__Phosphata"/>
    <property type="match status" value="1"/>
</dbReference>
<dbReference type="InterPro" id="IPR023198">
    <property type="entry name" value="PGP-like_dom2"/>
</dbReference>
<dbReference type="Gene3D" id="1.10.150.240">
    <property type="entry name" value="Putative phosphatase, domain 2"/>
    <property type="match status" value="1"/>
</dbReference>
<dbReference type="EMBL" id="MOXJ01000036">
    <property type="protein sequence ID" value="PDO09511.1"/>
    <property type="molecule type" value="Genomic_DNA"/>
</dbReference>
<accession>A0A2A6DXJ8</accession>
<dbReference type="AlphaFoldDB" id="A0A2A6DXJ8"/>
<comment type="caution">
    <text evidence="1">The sequence shown here is derived from an EMBL/GenBank/DDBJ whole genome shotgun (WGS) entry which is preliminary data.</text>
</comment>
<dbReference type="InterPro" id="IPR050155">
    <property type="entry name" value="HAD-like_hydrolase_sf"/>
</dbReference>
<evidence type="ECO:0000313" key="1">
    <source>
        <dbReference type="EMBL" id="PDO09511.1"/>
    </source>
</evidence>
<name>A0A2A6DXJ8_9BACL</name>
<dbReference type="SUPFAM" id="SSF56784">
    <property type="entry name" value="HAD-like"/>
    <property type="match status" value="1"/>
</dbReference>
<dbReference type="InterPro" id="IPR036412">
    <property type="entry name" value="HAD-like_sf"/>
</dbReference>